<reference evidence="2" key="1">
    <citation type="submission" date="2016-06" db="EMBL/GenBank/DDBJ databases">
        <title>Parallel loss of symbiosis genes in relatives of nitrogen-fixing non-legume Parasponia.</title>
        <authorList>
            <person name="Van Velzen R."/>
            <person name="Holmer R."/>
            <person name="Bu F."/>
            <person name="Rutten L."/>
            <person name="Van Zeijl A."/>
            <person name="Liu W."/>
            <person name="Santuari L."/>
            <person name="Cao Q."/>
            <person name="Sharma T."/>
            <person name="Shen D."/>
            <person name="Roswanjaya Y."/>
            <person name="Wardhani T."/>
            <person name="Kalhor M.S."/>
            <person name="Jansen J."/>
            <person name="Van den Hoogen J."/>
            <person name="Gungor B."/>
            <person name="Hartog M."/>
            <person name="Hontelez J."/>
            <person name="Verver J."/>
            <person name="Yang W.-C."/>
            <person name="Schijlen E."/>
            <person name="Repin R."/>
            <person name="Schilthuizen M."/>
            <person name="Schranz E."/>
            <person name="Heidstra R."/>
            <person name="Miyata K."/>
            <person name="Fedorova E."/>
            <person name="Kohlen W."/>
            <person name="Bisseling T."/>
            <person name="Smit S."/>
            <person name="Geurts R."/>
        </authorList>
    </citation>
    <scope>NUCLEOTIDE SEQUENCE [LARGE SCALE GENOMIC DNA]</scope>
    <source>
        <strain evidence="2">cv. RG33-2</strain>
    </source>
</reference>
<keyword evidence="2" id="KW-1185">Reference proteome</keyword>
<name>A0A2P5FEH1_TREOI</name>
<proteinExistence type="predicted"/>
<evidence type="ECO:0000313" key="1">
    <source>
        <dbReference type="EMBL" id="PON96201.1"/>
    </source>
</evidence>
<organism evidence="1 2">
    <name type="scientific">Trema orientale</name>
    <name type="common">Charcoal tree</name>
    <name type="synonym">Celtis orientalis</name>
    <dbReference type="NCBI Taxonomy" id="63057"/>
    <lineage>
        <taxon>Eukaryota</taxon>
        <taxon>Viridiplantae</taxon>
        <taxon>Streptophyta</taxon>
        <taxon>Embryophyta</taxon>
        <taxon>Tracheophyta</taxon>
        <taxon>Spermatophyta</taxon>
        <taxon>Magnoliopsida</taxon>
        <taxon>eudicotyledons</taxon>
        <taxon>Gunneridae</taxon>
        <taxon>Pentapetalae</taxon>
        <taxon>rosids</taxon>
        <taxon>fabids</taxon>
        <taxon>Rosales</taxon>
        <taxon>Cannabaceae</taxon>
        <taxon>Trema</taxon>
    </lineage>
</organism>
<comment type="caution">
    <text evidence="1">The sequence shown here is derived from an EMBL/GenBank/DDBJ whole genome shotgun (WGS) entry which is preliminary data.</text>
</comment>
<evidence type="ECO:0000313" key="2">
    <source>
        <dbReference type="Proteomes" id="UP000237000"/>
    </source>
</evidence>
<protein>
    <submittedName>
        <fullName evidence="1">Uncharacterized protein</fullName>
    </submittedName>
</protein>
<accession>A0A2P5FEH1</accession>
<dbReference type="AlphaFoldDB" id="A0A2P5FEH1"/>
<dbReference type="InParanoid" id="A0A2P5FEH1"/>
<sequence length="133" mass="14176">MELPVYMSEQLELTAKTCVCVSFLGGGGGTYFKFGPNIFFLVLPAQARFRPKSGPPLVSLPHRILLLQPQTSPKPLNELGSFVSLCAWPPELEPEAGETVVGVAAKRVEAAAADLGYGDCDSPLFGPGKCRPL</sequence>
<dbReference type="Proteomes" id="UP000237000">
    <property type="component" value="Unassembled WGS sequence"/>
</dbReference>
<gene>
    <name evidence="1" type="ORF">TorRG33x02_081310</name>
</gene>
<dbReference type="EMBL" id="JXTC01000040">
    <property type="protein sequence ID" value="PON96201.1"/>
    <property type="molecule type" value="Genomic_DNA"/>
</dbReference>